<dbReference type="AlphaFoldDB" id="A0A8T9SZR7"/>
<sequence>MKHTYLLFVLLAPLAAVAQTGGVGIGTSAPDVSAVLELSAANKGLLVPRLDSAARVGIANPATGLLVFQTAPRQGFYYYGGAAGWLFLADKARGGDNLGSHTATRNLNLGTNRLVGNGGTTGLTVSSTGRVGIGTGSTTPRGTLDVAGAGDTYLVADPNKGNTQSVYLPGHLYLAPYSSVDPVAYVQARVPSPTTSTNLGLTLRTTHAGTLTDALTLNADGSAGTAGPLSTQGSVTVPATSAFAYAAPKAYVLHLSRADFAAQSGGAARQDGVLRTFSLSSGEGVFEAPVHLPQGATITSCNVFLRDANASSQLTVSLQAADLTASTQITLGALLSVDNAGYQTVNMPASGVVDNTMYSYFLLVRFPANSANLSVGSVRIHYTITQAE</sequence>
<evidence type="ECO:0000313" key="2">
    <source>
        <dbReference type="EMBL" id="UOR06434.1"/>
    </source>
</evidence>
<dbReference type="Proteomes" id="UP000829925">
    <property type="component" value="Chromosome"/>
</dbReference>
<keyword evidence="3" id="KW-1185">Reference proteome</keyword>
<evidence type="ECO:0008006" key="4">
    <source>
        <dbReference type="Google" id="ProtNLM"/>
    </source>
</evidence>
<organism evidence="2 3">
    <name type="scientific">Hymenobacter aerilatus</name>
    <dbReference type="NCBI Taxonomy" id="2932251"/>
    <lineage>
        <taxon>Bacteria</taxon>
        <taxon>Pseudomonadati</taxon>
        <taxon>Bacteroidota</taxon>
        <taxon>Cytophagia</taxon>
        <taxon>Cytophagales</taxon>
        <taxon>Hymenobacteraceae</taxon>
        <taxon>Hymenobacter</taxon>
    </lineage>
</organism>
<dbReference type="RefSeq" id="WP_245095407.1">
    <property type="nucleotide sequence ID" value="NZ_CP095053.1"/>
</dbReference>
<evidence type="ECO:0000256" key="1">
    <source>
        <dbReference type="SAM" id="SignalP"/>
    </source>
</evidence>
<keyword evidence="1" id="KW-0732">Signal</keyword>
<feature type="signal peptide" evidence="1">
    <location>
        <begin position="1"/>
        <end position="18"/>
    </location>
</feature>
<reference evidence="2 3" key="1">
    <citation type="submission" date="2022-04" db="EMBL/GenBank/DDBJ databases">
        <title>Hymenobacter sp. isolated from the air.</title>
        <authorList>
            <person name="Won M."/>
            <person name="Lee C.-M."/>
            <person name="Woen H.-Y."/>
            <person name="Kwon S.-W."/>
        </authorList>
    </citation>
    <scope>NUCLEOTIDE SEQUENCE [LARGE SCALE GENOMIC DNA]</scope>
    <source>
        <strain evidence="3">5413 J-13</strain>
    </source>
</reference>
<dbReference type="EMBL" id="CP095053">
    <property type="protein sequence ID" value="UOR06434.1"/>
    <property type="molecule type" value="Genomic_DNA"/>
</dbReference>
<protein>
    <recommendedName>
        <fullName evidence="4">DUF4402 domain-containing protein</fullName>
    </recommendedName>
</protein>
<accession>A0A8T9SZR7</accession>
<feature type="chain" id="PRO_5035830649" description="DUF4402 domain-containing protein" evidence="1">
    <location>
        <begin position="19"/>
        <end position="388"/>
    </location>
</feature>
<gene>
    <name evidence="2" type="ORF">MUN82_04900</name>
</gene>
<dbReference type="KEGG" id="haei:MUN82_04900"/>
<name>A0A8T9SZR7_9BACT</name>
<proteinExistence type="predicted"/>
<evidence type="ECO:0000313" key="3">
    <source>
        <dbReference type="Proteomes" id="UP000829925"/>
    </source>
</evidence>